<comment type="cofactor">
    <cofactor evidence="1">
        <name>heme c</name>
        <dbReference type="ChEBI" id="CHEBI:61717"/>
    </cofactor>
</comment>
<keyword evidence="8" id="KW-0812">Transmembrane</keyword>
<keyword evidence="4" id="KW-0349">Heme</keyword>
<dbReference type="Gene3D" id="1.10.287.3080">
    <property type="match status" value="1"/>
</dbReference>
<keyword evidence="5" id="KW-0479">Metal-binding</keyword>
<evidence type="ECO:0000256" key="4">
    <source>
        <dbReference type="ARBA" id="ARBA00022617"/>
    </source>
</evidence>
<feature type="transmembrane region" description="Helical" evidence="8">
    <location>
        <begin position="6"/>
        <end position="26"/>
    </location>
</feature>
<dbReference type="SUPFAM" id="SSF48695">
    <property type="entry name" value="Multiheme cytochromes"/>
    <property type="match status" value="1"/>
</dbReference>
<dbReference type="Gene3D" id="1.10.720.180">
    <property type="match status" value="1"/>
</dbReference>
<keyword evidence="3" id="KW-0813">Transport</keyword>
<dbReference type="GO" id="GO:0030313">
    <property type="term" value="C:cell envelope"/>
    <property type="evidence" value="ECO:0007669"/>
    <property type="project" value="UniProtKB-SubCell"/>
</dbReference>
<evidence type="ECO:0000256" key="2">
    <source>
        <dbReference type="ARBA" id="ARBA00004196"/>
    </source>
</evidence>
<protein>
    <submittedName>
        <fullName evidence="10">Putative CXXCH cytochrome family protein</fullName>
    </submittedName>
</protein>
<dbReference type="EMBL" id="VLLN01000004">
    <property type="protein sequence ID" value="TWJ32413.1"/>
    <property type="molecule type" value="Genomic_DNA"/>
</dbReference>
<evidence type="ECO:0000256" key="1">
    <source>
        <dbReference type="ARBA" id="ARBA00001926"/>
    </source>
</evidence>
<sequence>MKSHVWRPLYVVIAFVVAILVFRYFYIPKDFGSGARGFMYAFHRKSNEAEWKKQPVKYRDTGKQKMHEYCGTCHGKEVKIRSEDLHGIIPCENCHGPALRHPEEPRKLTIDRSRELCLRCHTSLPYTTSERKRIPGIDPKTHNVGLECVFCHNPHNPRLADRRGQ</sequence>
<dbReference type="AlphaFoldDB" id="A0A562WQ05"/>
<evidence type="ECO:0000313" key="10">
    <source>
        <dbReference type="EMBL" id="TWJ32413.1"/>
    </source>
</evidence>
<accession>A0A562WQ05</accession>
<dbReference type="InterPro" id="IPR012286">
    <property type="entry name" value="Tetrahaem_cytochrome"/>
</dbReference>
<organism evidence="10 11">
    <name type="scientific">Geobacter argillaceus</name>
    <dbReference type="NCBI Taxonomy" id="345631"/>
    <lineage>
        <taxon>Bacteria</taxon>
        <taxon>Pseudomonadati</taxon>
        <taxon>Thermodesulfobacteriota</taxon>
        <taxon>Desulfuromonadia</taxon>
        <taxon>Geobacterales</taxon>
        <taxon>Geobacteraceae</taxon>
        <taxon>Geobacter</taxon>
    </lineage>
</organism>
<feature type="domain" description="Tetrahaem cytochrome" evidence="9">
    <location>
        <begin position="90"/>
        <end position="157"/>
    </location>
</feature>
<comment type="caution">
    <text evidence="10">The sequence shown here is derived from an EMBL/GenBank/DDBJ whole genome shotgun (WGS) entry which is preliminary data.</text>
</comment>
<keyword evidence="6" id="KW-0249">Electron transport</keyword>
<reference evidence="10 11" key="1">
    <citation type="submission" date="2019-07" db="EMBL/GenBank/DDBJ databases">
        <title>Genomic Encyclopedia of Archaeal and Bacterial Type Strains, Phase II (KMG-II): from individual species to whole genera.</title>
        <authorList>
            <person name="Goeker M."/>
        </authorList>
    </citation>
    <scope>NUCLEOTIDE SEQUENCE [LARGE SCALE GENOMIC DNA]</scope>
    <source>
        <strain evidence="10 11">ATCC BAA-1139</strain>
    </source>
</reference>
<keyword evidence="11" id="KW-1185">Reference proteome</keyword>
<proteinExistence type="predicted"/>
<name>A0A562WQ05_9BACT</name>
<dbReference type="Pfam" id="PF14537">
    <property type="entry name" value="Cytochrom_c3_2"/>
    <property type="match status" value="1"/>
</dbReference>
<evidence type="ECO:0000313" key="11">
    <source>
        <dbReference type="Proteomes" id="UP000319449"/>
    </source>
</evidence>
<evidence type="ECO:0000256" key="5">
    <source>
        <dbReference type="ARBA" id="ARBA00022723"/>
    </source>
</evidence>
<dbReference type="GO" id="GO:0046872">
    <property type="term" value="F:metal ion binding"/>
    <property type="evidence" value="ECO:0007669"/>
    <property type="project" value="UniProtKB-KW"/>
</dbReference>
<keyword evidence="7" id="KW-0408">Iron</keyword>
<dbReference type="RefSeq" id="WP_145018711.1">
    <property type="nucleotide sequence ID" value="NZ_VLLN01000004.1"/>
</dbReference>
<dbReference type="Proteomes" id="UP000319449">
    <property type="component" value="Unassembled WGS sequence"/>
</dbReference>
<evidence type="ECO:0000259" key="9">
    <source>
        <dbReference type="Pfam" id="PF14537"/>
    </source>
</evidence>
<comment type="subcellular location">
    <subcellularLocation>
        <location evidence="2">Cell envelope</location>
    </subcellularLocation>
</comment>
<dbReference type="OrthoDB" id="9814800at2"/>
<evidence type="ECO:0000256" key="8">
    <source>
        <dbReference type="SAM" id="Phobius"/>
    </source>
</evidence>
<keyword evidence="8" id="KW-1133">Transmembrane helix</keyword>
<gene>
    <name evidence="10" type="ORF">JN12_00853</name>
</gene>
<evidence type="ECO:0000256" key="3">
    <source>
        <dbReference type="ARBA" id="ARBA00022448"/>
    </source>
</evidence>
<keyword evidence="8" id="KW-0472">Membrane</keyword>
<dbReference type="InterPro" id="IPR036280">
    <property type="entry name" value="Multihaem_cyt_sf"/>
</dbReference>
<evidence type="ECO:0000256" key="6">
    <source>
        <dbReference type="ARBA" id="ARBA00022982"/>
    </source>
</evidence>
<evidence type="ECO:0000256" key="7">
    <source>
        <dbReference type="ARBA" id="ARBA00023004"/>
    </source>
</evidence>